<organism evidence="3 4">
    <name type="scientific">Pontibacter korlensis</name>
    <dbReference type="NCBI Taxonomy" id="400092"/>
    <lineage>
        <taxon>Bacteria</taxon>
        <taxon>Pseudomonadati</taxon>
        <taxon>Bacteroidota</taxon>
        <taxon>Cytophagia</taxon>
        <taxon>Cytophagales</taxon>
        <taxon>Hymenobacteraceae</taxon>
        <taxon>Pontibacter</taxon>
    </lineage>
</organism>
<gene>
    <name evidence="3" type="ORF">PKOR_07170</name>
</gene>
<dbReference type="PROSITE" id="PS51257">
    <property type="entry name" value="PROKAR_LIPOPROTEIN"/>
    <property type="match status" value="1"/>
</dbReference>
<evidence type="ECO:0000256" key="1">
    <source>
        <dbReference type="SAM" id="SignalP"/>
    </source>
</evidence>
<keyword evidence="4" id="KW-1185">Reference proteome</keyword>
<dbReference type="PATRIC" id="fig|400092.3.peg.1591"/>
<dbReference type="Gene3D" id="1.20.1260.10">
    <property type="match status" value="1"/>
</dbReference>
<proteinExistence type="predicted"/>
<dbReference type="AlphaFoldDB" id="A0A0E3UWR7"/>
<feature type="signal peptide" evidence="1">
    <location>
        <begin position="1"/>
        <end position="19"/>
    </location>
</feature>
<sequence length="190" mass="21160">MRKHILNVFALLAMALATACGSDDSINQAADQSVQQFEEAGVQEDMRNDALFAAEAASASMLQVQLGEAASSMAVSPEVQGLAQEMVQAHQNILNDLRDMANQSNFVLPSTLGDAHHKVYQEVTDKSGISFDLTYLKRIVDQNEKLIERYEDMVKHGKVMELKQYASKQLPLLREHQQVLEKLQDSIDNL</sequence>
<keyword evidence="1" id="KW-0732">Signal</keyword>
<evidence type="ECO:0000259" key="2">
    <source>
        <dbReference type="Pfam" id="PF13628"/>
    </source>
</evidence>
<evidence type="ECO:0000313" key="3">
    <source>
        <dbReference type="EMBL" id="AKD02946.1"/>
    </source>
</evidence>
<dbReference type="InterPro" id="IPR012347">
    <property type="entry name" value="Ferritin-like"/>
</dbReference>
<dbReference type="PANTHER" id="PTHR38593:SF1">
    <property type="entry name" value="BLR2558 PROTEIN"/>
    <property type="match status" value="1"/>
</dbReference>
<dbReference type="EMBL" id="CP009621">
    <property type="protein sequence ID" value="AKD02946.1"/>
    <property type="molecule type" value="Genomic_DNA"/>
</dbReference>
<dbReference type="HOGENOM" id="CLU_079636_1_2_10"/>
<name>A0A0E3UWR7_9BACT</name>
<dbReference type="InterPro" id="IPR025419">
    <property type="entry name" value="DUF4142"/>
</dbReference>
<dbReference type="STRING" id="400092.PKOR_07170"/>
<dbReference type="Proteomes" id="UP000033109">
    <property type="component" value="Chromosome"/>
</dbReference>
<evidence type="ECO:0000313" key="4">
    <source>
        <dbReference type="Proteomes" id="UP000033109"/>
    </source>
</evidence>
<dbReference type="KEGG" id="pko:PKOR_07170"/>
<reference evidence="3 4" key="1">
    <citation type="journal article" date="2015" name="Sci. Rep.">
        <title>Unraveling adaptation of Pontibacter korlensis to radiation and infertility in desert through complete genome and comparative transcriptomic analysis.</title>
        <authorList>
            <person name="Dai J."/>
            <person name="Dai W."/>
            <person name="Qiu C."/>
            <person name="Yang Z."/>
            <person name="Zhang Y."/>
            <person name="Zhou M."/>
            <person name="Zhang L."/>
            <person name="Fang C."/>
            <person name="Gao Q."/>
            <person name="Yang Q."/>
            <person name="Li X."/>
            <person name="Wang Z."/>
            <person name="Wang Z."/>
            <person name="Jia Z."/>
            <person name="Chen X."/>
        </authorList>
    </citation>
    <scope>NUCLEOTIDE SEQUENCE [LARGE SCALE GENOMIC DNA]</scope>
    <source>
        <strain evidence="3 4">X14-1T</strain>
    </source>
</reference>
<dbReference type="PANTHER" id="PTHR38593">
    <property type="entry name" value="BLR2558 PROTEIN"/>
    <property type="match status" value="1"/>
</dbReference>
<feature type="domain" description="DUF4142" evidence="2">
    <location>
        <begin position="48"/>
        <end position="183"/>
    </location>
</feature>
<dbReference type="OrthoDB" id="883203at2"/>
<protein>
    <recommendedName>
        <fullName evidence="2">DUF4142 domain-containing protein</fullName>
    </recommendedName>
</protein>
<dbReference type="RefSeq" id="WP_046309965.1">
    <property type="nucleotide sequence ID" value="NZ_CBCSCY010000001.1"/>
</dbReference>
<feature type="chain" id="PRO_5002413670" description="DUF4142 domain-containing protein" evidence="1">
    <location>
        <begin position="20"/>
        <end position="190"/>
    </location>
</feature>
<accession>A0A0E3UWR7</accession>
<dbReference type="Pfam" id="PF13628">
    <property type="entry name" value="DUF4142"/>
    <property type="match status" value="1"/>
</dbReference>